<dbReference type="GO" id="GO:0016410">
    <property type="term" value="F:N-acyltransferase activity"/>
    <property type="evidence" value="ECO:0007669"/>
    <property type="project" value="TreeGrafter"/>
</dbReference>
<proteinExistence type="predicted"/>
<dbReference type="PANTHER" id="PTHR31438:SF1">
    <property type="entry name" value="LYSINE N-ACYLTRANSFERASE C17G9.06C-RELATED"/>
    <property type="match status" value="1"/>
</dbReference>
<dbReference type="GO" id="GO:0019290">
    <property type="term" value="P:siderophore biosynthetic process"/>
    <property type="evidence" value="ECO:0007669"/>
    <property type="project" value="InterPro"/>
</dbReference>
<dbReference type="EMBL" id="JAGSOH010000035">
    <property type="protein sequence ID" value="MBR7827458.1"/>
    <property type="molecule type" value="Genomic_DNA"/>
</dbReference>
<sequence>MTALLWFDLRTSAGRLTLSPVKVERDLPLIQSWMNDPDVARYWELDGPLERTTEHVLAQIDLPHTQPLLARLAGRAIGYWELYRAADDPLAEYYAAQPDDLGVHLLIGESDCRGIGLGGVLLRALADAVQQEKARRVVAEPDERNIASVRAFTAAGFAPAATLDLPDKRATLMIRETS</sequence>
<dbReference type="InterPro" id="IPR019432">
    <property type="entry name" value="Acyltransferase_MbtK/IucB-like"/>
</dbReference>
<dbReference type="AlphaFoldDB" id="A0A941IJU5"/>
<dbReference type="InterPro" id="IPR000182">
    <property type="entry name" value="GNAT_dom"/>
</dbReference>
<gene>
    <name evidence="7" type="ORF">KDK95_14160</name>
</gene>
<protein>
    <recommendedName>
        <fullName evidence="3">Lysine N-acyltransferase MbtK</fullName>
    </recommendedName>
    <alternativeName>
        <fullName evidence="5">Mycobactin synthase protein K</fullName>
    </alternativeName>
</protein>
<name>A0A941IJU5_9ACTN</name>
<dbReference type="SMART" id="SM01006">
    <property type="entry name" value="AlcB"/>
    <property type="match status" value="1"/>
</dbReference>
<dbReference type="GO" id="GO:0046677">
    <property type="term" value="P:response to antibiotic"/>
    <property type="evidence" value="ECO:0007669"/>
    <property type="project" value="UniProtKB-KW"/>
</dbReference>
<evidence type="ECO:0000256" key="3">
    <source>
        <dbReference type="ARBA" id="ARBA00020586"/>
    </source>
</evidence>
<comment type="pathway">
    <text evidence="2">Siderophore biosynthesis; mycobactin biosynthesis.</text>
</comment>
<keyword evidence="8" id="KW-1185">Reference proteome</keyword>
<dbReference type="SUPFAM" id="SSF55729">
    <property type="entry name" value="Acyl-CoA N-acyltransferases (Nat)"/>
    <property type="match status" value="1"/>
</dbReference>
<evidence type="ECO:0000313" key="8">
    <source>
        <dbReference type="Proteomes" id="UP000676325"/>
    </source>
</evidence>
<dbReference type="RefSeq" id="WP_212518602.1">
    <property type="nucleotide sequence ID" value="NZ_JAGSOH010000035.1"/>
</dbReference>
<reference evidence="7" key="1">
    <citation type="submission" date="2021-04" db="EMBL/GenBank/DDBJ databases">
        <title>Genome based classification of Actinospica acidithermotolerans sp. nov., an actinobacterium isolated from an Indonesian hot spring.</title>
        <authorList>
            <person name="Kusuma A.B."/>
            <person name="Putra K.E."/>
            <person name="Nafisah S."/>
            <person name="Loh J."/>
            <person name="Nouioui I."/>
            <person name="Goodfellow M."/>
        </authorList>
    </citation>
    <scope>NUCLEOTIDE SEQUENCE</scope>
    <source>
        <strain evidence="7">MGRD01-02</strain>
    </source>
</reference>
<evidence type="ECO:0000256" key="2">
    <source>
        <dbReference type="ARBA" id="ARBA00005102"/>
    </source>
</evidence>
<evidence type="ECO:0000313" key="7">
    <source>
        <dbReference type="EMBL" id="MBR7827458.1"/>
    </source>
</evidence>
<evidence type="ECO:0000256" key="4">
    <source>
        <dbReference type="ARBA" id="ARBA00023251"/>
    </source>
</evidence>
<comment type="function">
    <text evidence="1">Acyltransferase required for the direct transfer of medium- to long-chain fatty acyl moieties from a carrier protein (MbtL) on to the epsilon-amino group of lysine residue in the mycobactin core.</text>
</comment>
<evidence type="ECO:0000259" key="6">
    <source>
        <dbReference type="PROSITE" id="PS51186"/>
    </source>
</evidence>
<keyword evidence="4" id="KW-0046">Antibiotic resistance</keyword>
<feature type="domain" description="N-acetyltransferase" evidence="6">
    <location>
        <begin position="16"/>
        <end position="178"/>
    </location>
</feature>
<dbReference type="InterPro" id="IPR016181">
    <property type="entry name" value="Acyl_CoA_acyltransferase"/>
</dbReference>
<dbReference type="PROSITE" id="PS51186">
    <property type="entry name" value="GNAT"/>
    <property type="match status" value="1"/>
</dbReference>
<evidence type="ECO:0000256" key="5">
    <source>
        <dbReference type="ARBA" id="ARBA00031122"/>
    </source>
</evidence>
<comment type="caution">
    <text evidence="7">The sequence shown here is derived from an EMBL/GenBank/DDBJ whole genome shotgun (WGS) entry which is preliminary data.</text>
</comment>
<dbReference type="Gene3D" id="3.40.630.30">
    <property type="match status" value="1"/>
</dbReference>
<dbReference type="PANTHER" id="PTHR31438">
    <property type="entry name" value="LYSINE N-ACYLTRANSFERASE C17G9.06C-RELATED"/>
    <property type="match status" value="1"/>
</dbReference>
<organism evidence="7 8">
    <name type="scientific">Actinospica acidithermotolerans</name>
    <dbReference type="NCBI Taxonomy" id="2828514"/>
    <lineage>
        <taxon>Bacteria</taxon>
        <taxon>Bacillati</taxon>
        <taxon>Actinomycetota</taxon>
        <taxon>Actinomycetes</taxon>
        <taxon>Catenulisporales</taxon>
        <taxon>Actinospicaceae</taxon>
        <taxon>Actinospica</taxon>
    </lineage>
</organism>
<evidence type="ECO:0000256" key="1">
    <source>
        <dbReference type="ARBA" id="ARBA00003818"/>
    </source>
</evidence>
<dbReference type="Proteomes" id="UP000676325">
    <property type="component" value="Unassembled WGS sequence"/>
</dbReference>
<dbReference type="Pfam" id="PF13523">
    <property type="entry name" value="Acetyltransf_8"/>
    <property type="match status" value="1"/>
</dbReference>
<accession>A0A941IJU5</accession>